<gene>
    <name evidence="1" type="ORF">E6O75_ATG08376</name>
</gene>
<organism evidence="1 2">
    <name type="scientific">Venturia nashicola</name>
    <dbReference type="NCBI Taxonomy" id="86259"/>
    <lineage>
        <taxon>Eukaryota</taxon>
        <taxon>Fungi</taxon>
        <taxon>Dikarya</taxon>
        <taxon>Ascomycota</taxon>
        <taxon>Pezizomycotina</taxon>
        <taxon>Dothideomycetes</taxon>
        <taxon>Pleosporomycetidae</taxon>
        <taxon>Venturiales</taxon>
        <taxon>Venturiaceae</taxon>
        <taxon>Venturia</taxon>
    </lineage>
</organism>
<dbReference type="Proteomes" id="UP000298493">
    <property type="component" value="Unassembled WGS sequence"/>
</dbReference>
<proteinExistence type="predicted"/>
<evidence type="ECO:0000313" key="2">
    <source>
        <dbReference type="Proteomes" id="UP000298493"/>
    </source>
</evidence>
<evidence type="ECO:0000313" key="1">
    <source>
        <dbReference type="EMBL" id="TID15123.1"/>
    </source>
</evidence>
<reference evidence="1 2" key="1">
    <citation type="submission" date="2019-04" db="EMBL/GenBank/DDBJ databases">
        <title>High contiguity whole genome sequence and gene annotation resource for two Venturia nashicola isolates.</title>
        <authorList>
            <person name="Prokchorchik M."/>
            <person name="Won K."/>
            <person name="Lee Y."/>
            <person name="Choi E.D."/>
            <person name="Segonzac C."/>
            <person name="Sohn K.H."/>
        </authorList>
    </citation>
    <scope>NUCLEOTIDE SEQUENCE [LARGE SCALE GENOMIC DNA]</scope>
    <source>
        <strain evidence="1 2">PRI2</strain>
    </source>
</reference>
<dbReference type="EMBL" id="SNSC02000021">
    <property type="protein sequence ID" value="TID15123.1"/>
    <property type="molecule type" value="Genomic_DNA"/>
</dbReference>
<name>A0A4Z1NHP7_9PEZI</name>
<comment type="caution">
    <text evidence="1">The sequence shown here is derived from an EMBL/GenBank/DDBJ whole genome shotgun (WGS) entry which is preliminary data.</text>
</comment>
<sequence length="191" mass="21743">MGIHNGLQKLSLEKAIRKRCMLQAGRELERAWDFSSAITLLRTSKRRHELYLPGEMRAQRRHDQPSSAQTHIVFIFGGCRATTRRGPPFVQRNPDWLTAMQLQPSTPVPVHASSSVRWILLVVLSKMYSRQPMDKEGYGMYHFSASRISDCAAIAERLISQGRYELKSGTDSMNRSSYQKLPSTGCIECIE</sequence>
<accession>A0A4Z1NHP7</accession>
<keyword evidence="2" id="KW-1185">Reference proteome</keyword>
<dbReference type="AlphaFoldDB" id="A0A4Z1NHP7"/>
<protein>
    <submittedName>
        <fullName evidence="1">Uncharacterized protein</fullName>
    </submittedName>
</protein>